<proteinExistence type="predicted"/>
<evidence type="ECO:0000256" key="1">
    <source>
        <dbReference type="SAM" id="MobiDB-lite"/>
    </source>
</evidence>
<accession>A0ABS5LYJ1</accession>
<gene>
    <name evidence="3" type="ORF">DJFAAGMI_04370</name>
</gene>
<dbReference type="InterPro" id="IPR056221">
    <property type="entry name" value="Tle3_ab_dom"/>
</dbReference>
<sequence length="735" mass="81394">MTQSTDSHSPAGRQVSCSQGLTLYDTANVHNSIKQMPLPGIVIFVHGVNSDGEWYKAAEEGLCKGLNRRLGRQQEQMVHQGVASGQMSPVEYIDSLTADGFINPKMWAKTYIQPKPAFSPVIHFRWGYKANGEELKEFGDKIFLNEQDYWGGGPFANGCTNLPDLWDEGFSDQAFGWITLQGLNPTTRPLYRCPPRAYGVMAALRLARLIQSIRAAQADVPITVVCHSQGNIVGLTAAFIGDKLKGASEATGCVADAYVLANAPYSLLNQGTAMDNWTQRGMKDGQGRRGRQTYEARCKTLAEFFKLVGQRRPFEIDAARLDEEMGNANPCEGGKPYGAAQDRSTHGVAGKTYGRVTVYSCPHDQVISAIVVQGIGWRGMSATEIAATQAAGVLTQRVFASGFKVGEQKPYRIVQDDWRYGNQTQVKGFWYPASPPAKYSLTGALSGNETVLGKIMTLLTTPVMYMVLGVSSSFNAIRVNADPEKDWVVQIDAPALDQPFEPEARRYGGRVTEVRDGDAVSRFNENYDRPSEARNAQKTAEDRSGDDAYDRFDAPNEGQALGNRDSEASQRYEDRAILRMRARRTHNPQWVDEKGNVKGESMDADTPEDYKQWQARQITQILKSGLENNPSNHSTIMTNPDHAQHALAYDMAIGLCTIAPEKMDQFRVEADWRFGDDLGDKNPNTKYSEYFHYGIYKDINLSQWINSNDSEAAMPEKIVNQREGGIHLTIPGAVA</sequence>
<feature type="compositionally biased region" description="Basic and acidic residues" evidence="1">
    <location>
        <begin position="539"/>
        <end position="554"/>
    </location>
</feature>
<dbReference type="RefSeq" id="WP_211459149.1">
    <property type="nucleotide sequence ID" value="NZ_JAANES010000006.1"/>
</dbReference>
<comment type="caution">
    <text evidence="3">The sequence shown here is derived from an EMBL/GenBank/DDBJ whole genome shotgun (WGS) entry which is preliminary data.</text>
</comment>
<evidence type="ECO:0000259" key="2">
    <source>
        <dbReference type="Pfam" id="PF24322"/>
    </source>
</evidence>
<name>A0ABS5LYJ1_9BURK</name>
<dbReference type="InterPro" id="IPR029058">
    <property type="entry name" value="AB_hydrolase_fold"/>
</dbReference>
<keyword evidence="4" id="KW-1185">Reference proteome</keyword>
<dbReference type="EMBL" id="JAANES010000006">
    <property type="protein sequence ID" value="MBS3021597.1"/>
    <property type="molecule type" value="Genomic_DNA"/>
</dbReference>
<reference evidence="3 4" key="1">
    <citation type="submission" date="2020-03" db="EMBL/GenBank/DDBJ databases">
        <title>The role of nitrogen metabolism on polyethylene biodegradation.</title>
        <authorList>
            <person name="Peixoto J."/>
            <person name="Vizzotto C.S."/>
            <person name="Ramos A."/>
            <person name="Alves G."/>
            <person name="Steindorff A."/>
            <person name="Kruger R."/>
        </authorList>
    </citation>
    <scope>NUCLEOTIDE SEQUENCE [LARGE SCALE GENOMIC DNA]</scope>
    <source>
        <strain evidence="3 4">PE63</strain>
    </source>
</reference>
<evidence type="ECO:0000313" key="3">
    <source>
        <dbReference type="EMBL" id="MBS3021597.1"/>
    </source>
</evidence>
<feature type="domain" description="T6SS Tle3 phospholipase effector alpha/beta" evidence="2">
    <location>
        <begin position="38"/>
        <end position="381"/>
    </location>
</feature>
<feature type="region of interest" description="Disordered" evidence="1">
    <location>
        <begin position="518"/>
        <end position="570"/>
    </location>
</feature>
<protein>
    <recommendedName>
        <fullName evidence="2">T6SS Tle3 phospholipase effector alpha/beta domain-containing protein</fullName>
    </recommendedName>
</protein>
<dbReference type="Proteomes" id="UP001647436">
    <property type="component" value="Unassembled WGS sequence"/>
</dbReference>
<dbReference type="SUPFAM" id="SSF53474">
    <property type="entry name" value="alpha/beta-Hydrolases"/>
    <property type="match status" value="1"/>
</dbReference>
<organism evidence="3 4">
    <name type="scientific">Comamonas brasiliensis</name>
    <dbReference type="NCBI Taxonomy" id="1812482"/>
    <lineage>
        <taxon>Bacteria</taxon>
        <taxon>Pseudomonadati</taxon>
        <taxon>Pseudomonadota</taxon>
        <taxon>Betaproteobacteria</taxon>
        <taxon>Burkholderiales</taxon>
        <taxon>Comamonadaceae</taxon>
        <taxon>Comamonas</taxon>
    </lineage>
</organism>
<evidence type="ECO:0000313" key="4">
    <source>
        <dbReference type="Proteomes" id="UP001647436"/>
    </source>
</evidence>
<dbReference type="Pfam" id="PF24322">
    <property type="entry name" value="Tle3"/>
    <property type="match status" value="1"/>
</dbReference>
<feature type="compositionally biased region" description="Basic and acidic residues" evidence="1">
    <location>
        <begin position="518"/>
        <end position="532"/>
    </location>
</feature>